<comment type="caution">
    <text evidence="14">The sequence shown here is derived from an EMBL/GenBank/DDBJ whole genome shotgun (WGS) entry which is preliminary data.</text>
</comment>
<evidence type="ECO:0000256" key="2">
    <source>
        <dbReference type="ARBA" id="ARBA00010101"/>
    </source>
</evidence>
<gene>
    <name evidence="14" type="primary">MUQ1</name>
    <name evidence="14" type="ORF">LTR97_007459</name>
</gene>
<evidence type="ECO:0000256" key="4">
    <source>
        <dbReference type="ARBA" id="ARBA00022679"/>
    </source>
</evidence>
<reference evidence="14" key="1">
    <citation type="submission" date="2023-08" db="EMBL/GenBank/DDBJ databases">
        <title>Black Yeasts Isolated from many extreme environments.</title>
        <authorList>
            <person name="Coleine C."/>
            <person name="Stajich J.E."/>
            <person name="Selbmann L."/>
        </authorList>
    </citation>
    <scope>NUCLEOTIDE SEQUENCE</scope>
    <source>
        <strain evidence="14">CCFEE 5810</strain>
    </source>
</reference>
<dbReference type="PANTHER" id="PTHR45780">
    <property type="entry name" value="ETHANOLAMINE-PHOSPHATE CYTIDYLYLTRANSFERASE"/>
    <property type="match status" value="1"/>
</dbReference>
<dbReference type="AlphaFoldDB" id="A0AAN7W4V9"/>
<evidence type="ECO:0000256" key="12">
    <source>
        <dbReference type="SAM" id="MobiDB-lite"/>
    </source>
</evidence>
<evidence type="ECO:0000256" key="3">
    <source>
        <dbReference type="ARBA" id="ARBA00022516"/>
    </source>
</evidence>
<keyword evidence="7" id="KW-0594">Phospholipid biosynthesis</keyword>
<evidence type="ECO:0000313" key="15">
    <source>
        <dbReference type="Proteomes" id="UP001310594"/>
    </source>
</evidence>
<keyword evidence="8" id="KW-1208">Phospholipid metabolism</keyword>
<comment type="pathway">
    <text evidence="1">Lipid metabolism.</text>
</comment>
<feature type="region of interest" description="Disordered" evidence="12">
    <location>
        <begin position="360"/>
        <end position="387"/>
    </location>
</feature>
<dbReference type="Proteomes" id="UP001310594">
    <property type="component" value="Unassembled WGS sequence"/>
</dbReference>
<evidence type="ECO:0000256" key="1">
    <source>
        <dbReference type="ARBA" id="ARBA00005189"/>
    </source>
</evidence>
<dbReference type="CDD" id="cd02174">
    <property type="entry name" value="CCT"/>
    <property type="match status" value="1"/>
</dbReference>
<dbReference type="EC" id="2.7.7.14" evidence="10"/>
<dbReference type="PANTHER" id="PTHR45780:SF2">
    <property type="entry name" value="ETHANOLAMINE-PHOSPHATE CYTIDYLYLTRANSFERASE"/>
    <property type="match status" value="1"/>
</dbReference>
<evidence type="ECO:0000256" key="11">
    <source>
        <dbReference type="ARBA" id="ARBA00031473"/>
    </source>
</evidence>
<dbReference type="Gene3D" id="3.40.50.620">
    <property type="entry name" value="HUPs"/>
    <property type="match status" value="2"/>
</dbReference>
<name>A0AAN7W4V9_9PEZI</name>
<evidence type="ECO:0000256" key="10">
    <source>
        <dbReference type="ARBA" id="ARBA00024221"/>
    </source>
</evidence>
<feature type="domain" description="Cytidyltransferase-like" evidence="13">
    <location>
        <begin position="36"/>
        <end position="159"/>
    </location>
</feature>
<keyword evidence="3" id="KW-0444">Lipid biosynthesis</keyword>
<dbReference type="Pfam" id="PF01467">
    <property type="entry name" value="CTP_transf_like"/>
    <property type="match status" value="1"/>
</dbReference>
<dbReference type="InterPro" id="IPR041723">
    <property type="entry name" value="CCT"/>
</dbReference>
<dbReference type="GO" id="GO:0006646">
    <property type="term" value="P:phosphatidylethanolamine biosynthetic process"/>
    <property type="evidence" value="ECO:0007669"/>
    <property type="project" value="InterPro"/>
</dbReference>
<evidence type="ECO:0000256" key="7">
    <source>
        <dbReference type="ARBA" id="ARBA00023209"/>
    </source>
</evidence>
<dbReference type="EMBL" id="JAVRQU010000011">
    <property type="protein sequence ID" value="KAK5697322.1"/>
    <property type="molecule type" value="Genomic_DNA"/>
</dbReference>
<keyword evidence="4 14" id="KW-0808">Transferase</keyword>
<proteinExistence type="inferred from homology"/>
<protein>
    <recommendedName>
        <fullName evidence="10">ethanolamine-phosphate cytidylyltransferase</fullName>
        <ecNumber evidence="10">2.7.7.14</ecNumber>
    </recommendedName>
    <alternativeName>
        <fullName evidence="11">CTP:phosphoethanolamine cytidylyltransferase</fullName>
    </alternativeName>
</protein>
<dbReference type="InterPro" id="IPR014729">
    <property type="entry name" value="Rossmann-like_a/b/a_fold"/>
</dbReference>
<evidence type="ECO:0000256" key="8">
    <source>
        <dbReference type="ARBA" id="ARBA00023264"/>
    </source>
</evidence>
<sequence length="465" mass="51680">MPPNIDPEVGCEIPEPGNWPVDPQEDVAIAEDRLWIDGCFDFFHHGHAGVMLQSRRLGTELVVGLHSDEEIRANKGPTVMSLKERVSAVEACRFSTKCVPHAPYVTSLPWISHYGCKYVTHGDDITSDASGEDCYRFVKKAGRMKIVPRTPGISTTDLVGRMLLCTKEHFIRSLVDTLRGREGAGGEGEKVERGQRMADRISEYAAAPDGVDSGIQVYSLNADNTFMPMVHGLGPKPDQRIVYVDGGFDLFSSGHIAFLKLVTTVEEQHGRERGWYSDEAAKKRIQDHGEDYPPAFVIAGIHDDAVINHHKGLNYPIMNIFERGLCVVQCRYVHQVVFGAPYAPAKAYLESLQAVKDSASTRSHDSPLPDAVYHGPTSYMPSTSSEDPYTDAKASGIFVETPEHEFQDVNAAQIVQRILDRRGEYEERQRKKGVKGVGEGALRRREMEDEAALERERREGKTGAQ</sequence>
<dbReference type="GO" id="GO:0005737">
    <property type="term" value="C:cytoplasm"/>
    <property type="evidence" value="ECO:0007669"/>
    <property type="project" value="TreeGrafter"/>
</dbReference>
<dbReference type="GO" id="GO:0004306">
    <property type="term" value="F:ethanolamine-phosphate cytidylyltransferase activity"/>
    <property type="evidence" value="ECO:0007669"/>
    <property type="project" value="UniProtKB-EC"/>
</dbReference>
<feature type="region of interest" description="Disordered" evidence="12">
    <location>
        <begin position="422"/>
        <end position="465"/>
    </location>
</feature>
<evidence type="ECO:0000256" key="6">
    <source>
        <dbReference type="ARBA" id="ARBA00023098"/>
    </source>
</evidence>
<evidence type="ECO:0000256" key="5">
    <source>
        <dbReference type="ARBA" id="ARBA00022695"/>
    </source>
</evidence>
<keyword evidence="5 14" id="KW-0548">Nucleotidyltransferase</keyword>
<dbReference type="InterPro" id="IPR004821">
    <property type="entry name" value="Cyt_trans-like"/>
</dbReference>
<evidence type="ECO:0000256" key="9">
    <source>
        <dbReference type="ARBA" id="ARBA00024191"/>
    </source>
</evidence>
<comment type="pathway">
    <text evidence="9">Phospholipid metabolism; phosphatidylethanolamine biosynthesis; phosphatidylethanolamine from ethanolamine: step 2/3.</text>
</comment>
<evidence type="ECO:0000313" key="14">
    <source>
        <dbReference type="EMBL" id="KAK5697322.1"/>
    </source>
</evidence>
<accession>A0AAN7W4V9</accession>
<organism evidence="14 15">
    <name type="scientific">Elasticomyces elasticus</name>
    <dbReference type="NCBI Taxonomy" id="574655"/>
    <lineage>
        <taxon>Eukaryota</taxon>
        <taxon>Fungi</taxon>
        <taxon>Dikarya</taxon>
        <taxon>Ascomycota</taxon>
        <taxon>Pezizomycotina</taxon>
        <taxon>Dothideomycetes</taxon>
        <taxon>Dothideomycetidae</taxon>
        <taxon>Mycosphaerellales</taxon>
        <taxon>Teratosphaeriaceae</taxon>
        <taxon>Elasticomyces</taxon>
    </lineage>
</organism>
<feature type="compositionally biased region" description="Basic and acidic residues" evidence="12">
    <location>
        <begin position="441"/>
        <end position="465"/>
    </location>
</feature>
<comment type="similarity">
    <text evidence="2">Belongs to the cytidylyltransferase family.</text>
</comment>
<keyword evidence="6" id="KW-0443">Lipid metabolism</keyword>
<dbReference type="InterPro" id="IPR044608">
    <property type="entry name" value="Ect1/PCYT2"/>
</dbReference>
<evidence type="ECO:0000259" key="13">
    <source>
        <dbReference type="Pfam" id="PF01467"/>
    </source>
</evidence>
<dbReference type="SUPFAM" id="SSF52374">
    <property type="entry name" value="Nucleotidylyl transferase"/>
    <property type="match status" value="2"/>
</dbReference>
<dbReference type="NCBIfam" id="TIGR00125">
    <property type="entry name" value="cyt_tran_rel"/>
    <property type="match status" value="1"/>
</dbReference>